<evidence type="ECO:0000256" key="5">
    <source>
        <dbReference type="ARBA" id="ARBA00023274"/>
    </source>
</evidence>
<organism evidence="8 9">
    <name type="scientific">Lepraria neglecta</name>
    <dbReference type="NCBI Taxonomy" id="209136"/>
    <lineage>
        <taxon>Eukaryota</taxon>
        <taxon>Fungi</taxon>
        <taxon>Dikarya</taxon>
        <taxon>Ascomycota</taxon>
        <taxon>Pezizomycotina</taxon>
        <taxon>Lecanoromycetes</taxon>
        <taxon>OSLEUM clade</taxon>
        <taxon>Lecanoromycetidae</taxon>
        <taxon>Lecanorales</taxon>
        <taxon>Lecanorineae</taxon>
        <taxon>Stereocaulaceae</taxon>
        <taxon>Lepraria</taxon>
    </lineage>
</organism>
<dbReference type="GO" id="GO:0005840">
    <property type="term" value="C:ribosome"/>
    <property type="evidence" value="ECO:0007669"/>
    <property type="project" value="UniProtKB-KW"/>
</dbReference>
<evidence type="ECO:0000256" key="1">
    <source>
        <dbReference type="ARBA" id="ARBA00004173"/>
    </source>
</evidence>
<evidence type="ECO:0000313" key="9">
    <source>
        <dbReference type="Proteomes" id="UP001276659"/>
    </source>
</evidence>
<dbReference type="Pfam" id="PF10501">
    <property type="entry name" value="Ribosomal_L50"/>
    <property type="match status" value="1"/>
</dbReference>
<evidence type="ECO:0000256" key="4">
    <source>
        <dbReference type="ARBA" id="ARBA00023128"/>
    </source>
</evidence>
<comment type="similarity">
    <text evidence="2">Belongs to the mitochondrion-specific ribosomal protein mL50 family.</text>
</comment>
<evidence type="ECO:0000256" key="6">
    <source>
        <dbReference type="ARBA" id="ARBA00035183"/>
    </source>
</evidence>
<keyword evidence="3" id="KW-0689">Ribosomal protein</keyword>
<dbReference type="EMBL" id="JASNWA010000008">
    <property type="protein sequence ID" value="KAK3172061.1"/>
    <property type="molecule type" value="Genomic_DNA"/>
</dbReference>
<evidence type="ECO:0000256" key="2">
    <source>
        <dbReference type="ARBA" id="ARBA00008860"/>
    </source>
</evidence>
<feature type="compositionally biased region" description="Basic and acidic residues" evidence="7">
    <location>
        <begin position="86"/>
        <end position="105"/>
    </location>
</feature>
<gene>
    <name evidence="8" type="ORF">OEA41_004145</name>
</gene>
<feature type="compositionally biased region" description="Acidic residues" evidence="7">
    <location>
        <begin position="245"/>
        <end position="264"/>
    </location>
</feature>
<feature type="compositionally biased region" description="Acidic residues" evidence="7">
    <location>
        <begin position="106"/>
        <end position="117"/>
    </location>
</feature>
<sequence>MAPASRIGAIASRTSLHTTSGSSYTCLQCRLLSYRAAQKSNSSTKHLPSRRHASGFINTEKWRKKIWGSENPPGQEDPYGAPGALDQRRREQGVEDPEQSAKEVETSVEDPDDVEEDVTPRGPHYKRATTWEGLERVGYRNWGKEQFDENYPFEGFMDPKLESREKIVTAVHRALVEVFALKQADFPLVMDYDAGDVFLDNVDDFLLRLAKEARFEIDATGEGHLVLEDQELQEIIVGSVTPREDADEEDEDSEDDIQYVEEREEDRNLKEGENSERLAQKEVGDASRLETSSPAIEPQVVEIESPAEFETSDQPVTDEIPNPSSIPDRLLPPVDNHWRNVSLRNPEIKFAVLKRVMQLTGIRIPDPDIANITNPKLLLAHLVKKPKPKKLAENLLANEVAELPNVQIWERRYTPIHKEKEIGRWKIIEQELEKRGLPATGDRIGSRSEALNV</sequence>
<dbReference type="AlphaFoldDB" id="A0AAE0DJL8"/>
<feature type="region of interest" description="Disordered" evidence="7">
    <location>
        <begin position="37"/>
        <end position="125"/>
    </location>
</feature>
<comment type="subcellular location">
    <subcellularLocation>
        <location evidence="1">Mitochondrion</location>
    </subcellularLocation>
</comment>
<evidence type="ECO:0000256" key="3">
    <source>
        <dbReference type="ARBA" id="ARBA00022980"/>
    </source>
</evidence>
<keyword evidence="5" id="KW-0687">Ribonucleoprotein</keyword>
<evidence type="ECO:0000256" key="7">
    <source>
        <dbReference type="SAM" id="MobiDB-lite"/>
    </source>
</evidence>
<proteinExistence type="inferred from homology"/>
<keyword evidence="4" id="KW-0496">Mitochondrion</keyword>
<feature type="compositionally biased region" description="Basic and acidic residues" evidence="7">
    <location>
        <begin position="265"/>
        <end position="288"/>
    </location>
</feature>
<dbReference type="GO" id="GO:1990904">
    <property type="term" value="C:ribonucleoprotein complex"/>
    <property type="evidence" value="ECO:0007669"/>
    <property type="project" value="UniProtKB-KW"/>
</dbReference>
<name>A0AAE0DJL8_9LECA</name>
<accession>A0AAE0DJL8</accession>
<reference evidence="8" key="1">
    <citation type="submission" date="2022-11" db="EMBL/GenBank/DDBJ databases">
        <title>Chromosomal genome sequence assembly and mating type (MAT) locus characterization of the leprose asexual lichenized fungus Lepraria neglecta (Nyl.) Erichsen.</title>
        <authorList>
            <person name="Allen J.L."/>
            <person name="Pfeffer B."/>
        </authorList>
    </citation>
    <scope>NUCLEOTIDE SEQUENCE</scope>
    <source>
        <strain evidence="8">Allen 5258</strain>
    </source>
</reference>
<protein>
    <recommendedName>
        <fullName evidence="6">Large ribosomal subunit protein mL50</fullName>
    </recommendedName>
</protein>
<comment type="caution">
    <text evidence="8">The sequence shown here is derived from an EMBL/GenBank/DDBJ whole genome shotgun (WGS) entry which is preliminary data.</text>
</comment>
<evidence type="ECO:0000313" key="8">
    <source>
        <dbReference type="EMBL" id="KAK3172061.1"/>
    </source>
</evidence>
<feature type="region of interest" description="Disordered" evidence="7">
    <location>
        <begin position="239"/>
        <end position="331"/>
    </location>
</feature>
<dbReference type="InterPro" id="IPR018305">
    <property type="entry name" value="Ribosomal_m50"/>
</dbReference>
<dbReference type="Proteomes" id="UP001276659">
    <property type="component" value="Unassembled WGS sequence"/>
</dbReference>
<keyword evidence="9" id="KW-1185">Reference proteome</keyword>
<dbReference type="GO" id="GO:0005739">
    <property type="term" value="C:mitochondrion"/>
    <property type="evidence" value="ECO:0007669"/>
    <property type="project" value="UniProtKB-SubCell"/>
</dbReference>